<accession>A0A4P9XKA0</accession>
<evidence type="ECO:0000313" key="2">
    <source>
        <dbReference type="Proteomes" id="UP000271241"/>
    </source>
</evidence>
<keyword evidence="2" id="KW-1185">Reference proteome</keyword>
<dbReference type="AlphaFoldDB" id="A0A4P9XKA0"/>
<dbReference type="EMBL" id="KZ992926">
    <property type="protein sequence ID" value="RKP06227.1"/>
    <property type="molecule type" value="Genomic_DNA"/>
</dbReference>
<protein>
    <recommendedName>
        <fullName evidence="3">DH domain-containing protein</fullName>
    </recommendedName>
</protein>
<dbReference type="Proteomes" id="UP000271241">
    <property type="component" value="Unassembled WGS sequence"/>
</dbReference>
<evidence type="ECO:0008006" key="3">
    <source>
        <dbReference type="Google" id="ProtNLM"/>
    </source>
</evidence>
<dbReference type="Gene3D" id="1.20.900.10">
    <property type="entry name" value="Dbl homology (DH) domain"/>
    <property type="match status" value="1"/>
</dbReference>
<dbReference type="OrthoDB" id="5686392at2759"/>
<gene>
    <name evidence="1" type="ORF">THASP1DRAFT_31952</name>
</gene>
<name>A0A4P9XKA0_9FUNG</name>
<evidence type="ECO:0000313" key="1">
    <source>
        <dbReference type="EMBL" id="RKP06227.1"/>
    </source>
</evidence>
<dbReference type="SUPFAM" id="SSF48065">
    <property type="entry name" value="DBL homology domain (DH-domain)"/>
    <property type="match status" value="1"/>
</dbReference>
<organism evidence="1 2">
    <name type="scientific">Thamnocephalis sphaerospora</name>
    <dbReference type="NCBI Taxonomy" id="78915"/>
    <lineage>
        <taxon>Eukaryota</taxon>
        <taxon>Fungi</taxon>
        <taxon>Fungi incertae sedis</taxon>
        <taxon>Zoopagomycota</taxon>
        <taxon>Zoopagomycotina</taxon>
        <taxon>Zoopagomycetes</taxon>
        <taxon>Zoopagales</taxon>
        <taxon>Sigmoideomycetaceae</taxon>
        <taxon>Thamnocephalis</taxon>
    </lineage>
</organism>
<sequence>MTLVTGPGSTAATRQRWQHLCTPLKVSGLLYCDAISLSSTLPDDTAADMVSMLCSTGVSRASCSFVTQAMSAPSLELDSRLSQLVEAETYFLEQLEHLRDYYLAPLLGEPTPPQALQYATGGTAQISKSKSRFIPSVLSTLFKRKSHDSFQSSRRASTTSIIPRRQRSNSLLSPNDAYARNSSISHAPQQAVYYPSAANKAIIFSPFEAVEPLISVHTRLLYKLKQGFVLDVLPQVVVQIISESLGQLSIHKAHIQGMVDAMCAFESLVVHDEKLAKVIDIREKDSDQEGLCALLTTIPVSCIWYYGGVLRMMRSQIDADGDPNGLHAIEECLDGLECIAASVWPTLEKLGDLQRIAVMQRRMFGVTSSMLMPGQRIHRIDSIECSGVDFTGKRQAMYAMLLADRLVLLKSRRGHRNLGLYRTYALAKVSFAYAEARRGEESETAWLQELKSLTTVYNYADLAFEPPVALVESIVLGDF</sequence>
<reference evidence="2" key="1">
    <citation type="journal article" date="2018" name="Nat. Microbiol.">
        <title>Leveraging single-cell genomics to expand the fungal tree of life.</title>
        <authorList>
            <person name="Ahrendt S.R."/>
            <person name="Quandt C.A."/>
            <person name="Ciobanu D."/>
            <person name="Clum A."/>
            <person name="Salamov A."/>
            <person name="Andreopoulos B."/>
            <person name="Cheng J.F."/>
            <person name="Woyke T."/>
            <person name="Pelin A."/>
            <person name="Henrissat B."/>
            <person name="Reynolds N.K."/>
            <person name="Benny G.L."/>
            <person name="Smith M.E."/>
            <person name="James T.Y."/>
            <person name="Grigoriev I.V."/>
        </authorList>
    </citation>
    <scope>NUCLEOTIDE SEQUENCE [LARGE SCALE GENOMIC DNA]</scope>
    <source>
        <strain evidence="2">RSA 1356</strain>
    </source>
</reference>
<dbReference type="InterPro" id="IPR035899">
    <property type="entry name" value="DBL_dom_sf"/>
</dbReference>
<proteinExistence type="predicted"/>